<dbReference type="SUPFAM" id="SSF109604">
    <property type="entry name" value="HD-domain/PDEase-like"/>
    <property type="match status" value="1"/>
</dbReference>
<dbReference type="EMBL" id="PSNW01000012">
    <property type="protein sequence ID" value="PPE72458.1"/>
    <property type="molecule type" value="Genomic_DNA"/>
</dbReference>
<feature type="region of interest" description="Disordered" evidence="1">
    <location>
        <begin position="48"/>
        <end position="84"/>
    </location>
</feature>
<dbReference type="Gene3D" id="1.10.3210.10">
    <property type="entry name" value="Hypothetical protein af1432"/>
    <property type="match status" value="1"/>
</dbReference>
<dbReference type="InterPro" id="IPR013976">
    <property type="entry name" value="HDOD"/>
</dbReference>
<dbReference type="InterPro" id="IPR052340">
    <property type="entry name" value="RNase_Y/CdgJ"/>
</dbReference>
<dbReference type="AlphaFoldDB" id="A0A2S5TCA1"/>
<dbReference type="Proteomes" id="UP000238220">
    <property type="component" value="Unassembled WGS sequence"/>
</dbReference>
<proteinExistence type="predicted"/>
<evidence type="ECO:0000313" key="3">
    <source>
        <dbReference type="EMBL" id="PPE72458.1"/>
    </source>
</evidence>
<dbReference type="OrthoDB" id="9770715at2"/>
<comment type="caution">
    <text evidence="3">The sequence shown here is derived from an EMBL/GenBank/DDBJ whole genome shotgun (WGS) entry which is preliminary data.</text>
</comment>
<evidence type="ECO:0000256" key="1">
    <source>
        <dbReference type="SAM" id="MobiDB-lite"/>
    </source>
</evidence>
<evidence type="ECO:0000313" key="4">
    <source>
        <dbReference type="Proteomes" id="UP000238220"/>
    </source>
</evidence>
<dbReference type="PANTHER" id="PTHR33525">
    <property type="match status" value="1"/>
</dbReference>
<dbReference type="PANTHER" id="PTHR33525:SF6">
    <property type="entry name" value="HDOD DOMAIN-CONTAINING PROTEIN"/>
    <property type="match status" value="1"/>
</dbReference>
<accession>A0A2S5TCA1</accession>
<name>A0A2S5TCA1_9GAMM</name>
<organism evidence="3 4">
    <name type="scientific">Solimonas fluminis</name>
    <dbReference type="NCBI Taxonomy" id="2086571"/>
    <lineage>
        <taxon>Bacteria</taxon>
        <taxon>Pseudomonadati</taxon>
        <taxon>Pseudomonadota</taxon>
        <taxon>Gammaproteobacteria</taxon>
        <taxon>Nevskiales</taxon>
        <taxon>Nevskiaceae</taxon>
        <taxon>Solimonas</taxon>
    </lineage>
</organism>
<protein>
    <recommendedName>
        <fullName evidence="2">HDOD domain-containing protein</fullName>
    </recommendedName>
</protein>
<gene>
    <name evidence="3" type="ORF">C3942_18105</name>
</gene>
<evidence type="ECO:0000259" key="2">
    <source>
        <dbReference type="PROSITE" id="PS51833"/>
    </source>
</evidence>
<sequence length="503" mass="53226">MGVAHGAVTHGLLAAPPEHGLDLPGPLAAVAGDPGDVGALEHRLRPALPATLGPGGRRGLSRGDAAVDGGRLVPASRGGSAPGRVPLVHGDRHGLLAARVQGQFVDQGPVQGKVVAAEVRRPGQLPETALSGIGGHEHHLVVPGGMAGPRQQQGCRGEQSTHDPSPRNSCCCLAAGKAPIGSIAAAIPSRWADAVWMHRPWIKNPRSLKPRQKPPLSLRIALNPEMPMAIADAQSLLDHVNNLPTVPKAIRDLMVEFDKPETDVDRVARLVGADPVLSAKLLRLANSAFYHRPATVTRLQDAVVFVGSHATRNLVMSVGLSGAIRFPAQFPAQAFWRYSLHSAVAARHLARATRADAETAFAVGLMRALGEPLAASVMREEMAALDSLCPFYDEGRTGTERSRLGFTYVDVTAALAERWNFPPPMVAALRESQGAPEGREAKLGPLVALGAWVAGEFEWRRSPPSQLPVVVAARLRSLDLEDAALHDMPSLPHMAAGLEALVH</sequence>
<keyword evidence="4" id="KW-1185">Reference proteome</keyword>
<reference evidence="3 4" key="1">
    <citation type="submission" date="2018-02" db="EMBL/GenBank/DDBJ databases">
        <title>Genome sequencing of Solimonas sp. HR-BB.</title>
        <authorList>
            <person name="Lee Y."/>
            <person name="Jeon C.O."/>
        </authorList>
    </citation>
    <scope>NUCLEOTIDE SEQUENCE [LARGE SCALE GENOMIC DNA]</scope>
    <source>
        <strain evidence="3 4">HR-BB</strain>
    </source>
</reference>
<dbReference type="PROSITE" id="PS51833">
    <property type="entry name" value="HDOD"/>
    <property type="match status" value="1"/>
</dbReference>
<dbReference type="Pfam" id="PF08668">
    <property type="entry name" value="HDOD"/>
    <property type="match status" value="1"/>
</dbReference>
<feature type="domain" description="HDOD" evidence="2">
    <location>
        <begin position="243"/>
        <end position="435"/>
    </location>
</feature>